<dbReference type="EMBL" id="VJMJ01000219">
    <property type="protein sequence ID" value="KAF0726306.1"/>
    <property type="molecule type" value="Genomic_DNA"/>
</dbReference>
<evidence type="ECO:0000313" key="3">
    <source>
        <dbReference type="Proteomes" id="UP000481153"/>
    </source>
</evidence>
<dbReference type="Proteomes" id="UP000481153">
    <property type="component" value="Unassembled WGS sequence"/>
</dbReference>
<organism evidence="2 3">
    <name type="scientific">Aphanomyces euteiches</name>
    <dbReference type="NCBI Taxonomy" id="100861"/>
    <lineage>
        <taxon>Eukaryota</taxon>
        <taxon>Sar</taxon>
        <taxon>Stramenopiles</taxon>
        <taxon>Oomycota</taxon>
        <taxon>Saprolegniomycetes</taxon>
        <taxon>Saprolegniales</taxon>
        <taxon>Verrucalvaceae</taxon>
        <taxon>Aphanomyces</taxon>
    </lineage>
</organism>
<proteinExistence type="predicted"/>
<feature type="compositionally biased region" description="Basic residues" evidence="1">
    <location>
        <begin position="78"/>
        <end position="93"/>
    </location>
</feature>
<dbReference type="Gene3D" id="2.30.29.30">
    <property type="entry name" value="Pleckstrin-homology domain (PH domain)/Phosphotyrosine-binding domain (PTB)"/>
    <property type="match status" value="1"/>
</dbReference>
<protein>
    <recommendedName>
        <fullName evidence="4">PH domain-containing protein</fullName>
    </recommendedName>
</protein>
<dbReference type="InterPro" id="IPR011993">
    <property type="entry name" value="PH-like_dom_sf"/>
</dbReference>
<reference evidence="2 3" key="1">
    <citation type="submission" date="2019-07" db="EMBL/GenBank/DDBJ databases">
        <title>Genomics analysis of Aphanomyces spp. identifies a new class of oomycete effector associated with host adaptation.</title>
        <authorList>
            <person name="Gaulin E."/>
        </authorList>
    </citation>
    <scope>NUCLEOTIDE SEQUENCE [LARGE SCALE GENOMIC DNA]</scope>
    <source>
        <strain evidence="2 3">ATCC 201684</strain>
    </source>
</reference>
<evidence type="ECO:0000256" key="1">
    <source>
        <dbReference type="SAM" id="MobiDB-lite"/>
    </source>
</evidence>
<sequence length="466" mass="51885">MEHTRPRPTRWRESIQAGTSPGADIFGKLTAILRGHNYAEMLDDEHAFDDPYASSPSPSPVPMPFTPVSTVMEWTNKSPRRQSRADRHARRSMSPRPSHDAILVTEFKFLHATFAPPFPLAKPEEPASPPILIDEEAIIDPDNLRDSVQNLVWHIQQNDPGSGATGALSDLTTEDNNNEDSRARLICPSDPLSSDDDTASRVIESSMDSADERSDVLTTSMRNLVLNLRRDCAQQSLQPSAVTGMPPMRRRGVSHPPPDDFTPQPAPAVADKNFSRLMTSVAGSLRRLSIHKMKPKVHVPTPPAQPDIDGARWKIVELAFRFGGPHRYYLVQAVNMFSPLMKFGRRGGPHATRLVCHPYGTLQWEHKRGGFSAPVDLALAVSVMDGRQTPVFSKYDTDAAAAASRRDCSLSVVFGHRTLDLETQSRDHRDWLGSALRTLMQYAKKQRHIETLVMEEESKMMAPIIA</sequence>
<dbReference type="AlphaFoldDB" id="A0A6G0WGN6"/>
<evidence type="ECO:0008006" key="4">
    <source>
        <dbReference type="Google" id="ProtNLM"/>
    </source>
</evidence>
<comment type="caution">
    <text evidence="2">The sequence shown here is derived from an EMBL/GenBank/DDBJ whole genome shotgun (WGS) entry which is preliminary data.</text>
</comment>
<accession>A0A6G0WGN6</accession>
<feature type="region of interest" description="Disordered" evidence="1">
    <location>
        <begin position="75"/>
        <end position="98"/>
    </location>
</feature>
<keyword evidence="3" id="KW-1185">Reference proteome</keyword>
<name>A0A6G0WGN6_9STRA</name>
<gene>
    <name evidence="2" type="ORF">Ae201684_015421</name>
</gene>
<evidence type="ECO:0000313" key="2">
    <source>
        <dbReference type="EMBL" id="KAF0726306.1"/>
    </source>
</evidence>
<feature type="region of interest" description="Disordered" evidence="1">
    <location>
        <begin position="157"/>
        <end position="179"/>
    </location>
</feature>
<dbReference type="VEuPathDB" id="FungiDB:AeMF1_019261"/>